<feature type="region of interest" description="Disordered" evidence="1">
    <location>
        <begin position="1"/>
        <end position="23"/>
    </location>
</feature>
<sequence length="206" mass="24365">MMDKPSKAERRRQRQEEKAQLRKAKSLKFSSGVENLATKLVKIAPIPDLDLKVVKVQEQPSRNKFVYLPNEQAFSIACHLTWCTTISDLNGEWSWREQRCWTEEEWQTQILPNFSSLENLTWSEILFEQTTPAKGGKSVPKHHDQELITLVKEAQNRWIEIGLEEYETAFRFRFANTVRAWGVKLQGHFYLVWWERHHKIYPVSHA</sequence>
<dbReference type="STRING" id="317619.GCA_000332315_00807"/>
<protein>
    <submittedName>
        <fullName evidence="2">Uncharacterized protein</fullName>
    </submittedName>
</protein>
<comment type="caution">
    <text evidence="2">The sequence shown here is derived from an EMBL/GenBank/DDBJ whole genome shotgun (WGS) entry which is preliminary data.</text>
</comment>
<accession>A0A0M2PYD6</accession>
<gene>
    <name evidence="2" type="ORF">PROH_10170</name>
</gene>
<dbReference type="EMBL" id="AJTX02000004">
    <property type="protein sequence ID" value="KKJ00098.1"/>
    <property type="molecule type" value="Genomic_DNA"/>
</dbReference>
<dbReference type="AlphaFoldDB" id="A0A0M2PYD6"/>
<dbReference type="RefSeq" id="WP_017711443.1">
    <property type="nucleotide sequence ID" value="NZ_KB235933.1"/>
</dbReference>
<feature type="compositionally biased region" description="Basic and acidic residues" evidence="1">
    <location>
        <begin position="1"/>
        <end position="20"/>
    </location>
</feature>
<organism evidence="2 3">
    <name type="scientific">Prochlorothrix hollandica PCC 9006 = CALU 1027</name>
    <dbReference type="NCBI Taxonomy" id="317619"/>
    <lineage>
        <taxon>Bacteria</taxon>
        <taxon>Bacillati</taxon>
        <taxon>Cyanobacteriota</taxon>
        <taxon>Cyanophyceae</taxon>
        <taxon>Prochlorotrichales</taxon>
        <taxon>Prochlorotrichaceae</taxon>
        <taxon>Prochlorothrix</taxon>
    </lineage>
</organism>
<evidence type="ECO:0000256" key="1">
    <source>
        <dbReference type="SAM" id="MobiDB-lite"/>
    </source>
</evidence>
<evidence type="ECO:0000313" key="2">
    <source>
        <dbReference type="EMBL" id="KKJ00098.1"/>
    </source>
</evidence>
<reference evidence="2" key="1">
    <citation type="submission" date="2012-04" db="EMBL/GenBank/DDBJ databases">
        <authorList>
            <person name="Borisov I.G."/>
            <person name="Ivanikova N.V."/>
            <person name="Pinevich A.V."/>
        </authorList>
    </citation>
    <scope>NUCLEOTIDE SEQUENCE [LARGE SCALE GENOMIC DNA]</scope>
    <source>
        <strain evidence="2">CALU 1027</strain>
    </source>
</reference>
<name>A0A0M2PYD6_PROHO</name>
<proteinExistence type="predicted"/>
<keyword evidence="3" id="KW-1185">Reference proteome</keyword>
<dbReference type="OrthoDB" id="513187at2"/>
<evidence type="ECO:0000313" key="3">
    <source>
        <dbReference type="Proteomes" id="UP000034681"/>
    </source>
</evidence>
<dbReference type="Proteomes" id="UP000034681">
    <property type="component" value="Unassembled WGS sequence"/>
</dbReference>